<protein>
    <submittedName>
        <fullName evidence="1">Uncharacterized protein</fullName>
    </submittedName>
</protein>
<evidence type="ECO:0000313" key="1">
    <source>
        <dbReference type="EMBL" id="GAA0428916.1"/>
    </source>
</evidence>
<dbReference type="EMBL" id="BAAADM010000003">
    <property type="protein sequence ID" value="GAA0428916.1"/>
    <property type="molecule type" value="Genomic_DNA"/>
</dbReference>
<evidence type="ECO:0000313" key="2">
    <source>
        <dbReference type="Proteomes" id="UP001501459"/>
    </source>
</evidence>
<gene>
    <name evidence="1" type="ORF">GCM10008983_01540</name>
</gene>
<sequence length="64" mass="7261">MAFLKNMRAGTDFIQKHEKIFYVILQMIGNIEMGECVSDACITTLIIDSVVRLTKEKIDLARLA</sequence>
<accession>A0ABP3IVQ8</accession>
<name>A0ABP3IVQ8_9BACI</name>
<comment type="caution">
    <text evidence="1">The sequence shown here is derived from an EMBL/GenBank/DDBJ whole genome shotgun (WGS) entry which is preliminary data.</text>
</comment>
<keyword evidence="2" id="KW-1185">Reference proteome</keyword>
<reference evidence="2" key="1">
    <citation type="journal article" date="2019" name="Int. J. Syst. Evol. Microbiol.">
        <title>The Global Catalogue of Microorganisms (GCM) 10K type strain sequencing project: providing services to taxonomists for standard genome sequencing and annotation.</title>
        <authorList>
            <consortium name="The Broad Institute Genomics Platform"/>
            <consortium name="The Broad Institute Genome Sequencing Center for Infectious Disease"/>
            <person name="Wu L."/>
            <person name="Ma J."/>
        </authorList>
    </citation>
    <scope>NUCLEOTIDE SEQUENCE [LARGE SCALE GENOMIC DNA]</scope>
    <source>
        <strain evidence="2">JCM 12149</strain>
    </source>
</reference>
<dbReference type="Proteomes" id="UP001501459">
    <property type="component" value="Unassembled WGS sequence"/>
</dbReference>
<proteinExistence type="predicted"/>
<organism evidence="1 2">
    <name type="scientific">Lentibacillus halophilus</name>
    <dbReference type="NCBI Taxonomy" id="295065"/>
    <lineage>
        <taxon>Bacteria</taxon>
        <taxon>Bacillati</taxon>
        <taxon>Bacillota</taxon>
        <taxon>Bacilli</taxon>
        <taxon>Bacillales</taxon>
        <taxon>Bacillaceae</taxon>
        <taxon>Lentibacillus</taxon>
    </lineage>
</organism>